<dbReference type="Gene3D" id="2.60.120.560">
    <property type="entry name" value="Exo-inulinase, domain 1"/>
    <property type="match status" value="1"/>
</dbReference>
<dbReference type="Gene3D" id="2.60.40.10">
    <property type="entry name" value="Immunoglobulins"/>
    <property type="match status" value="1"/>
</dbReference>
<dbReference type="InterPro" id="IPR006775">
    <property type="entry name" value="GH116_catalytic"/>
</dbReference>
<dbReference type="Pfam" id="PF07554">
    <property type="entry name" value="FIVAR"/>
    <property type="match status" value="1"/>
</dbReference>
<dbReference type="PROSITE" id="PS00018">
    <property type="entry name" value="EF_HAND_1"/>
    <property type="match status" value="1"/>
</dbReference>
<dbReference type="PANTHER" id="PTHR12654:SF0">
    <property type="entry name" value="NON-LYSOSOMAL GLUCOSYLCERAMIDASE"/>
    <property type="match status" value="1"/>
</dbReference>
<keyword evidence="1" id="KW-0175">Coiled coil</keyword>
<dbReference type="InterPro" id="IPR010496">
    <property type="entry name" value="AL/BT2_dom"/>
</dbReference>
<dbReference type="SUPFAM" id="SSF49265">
    <property type="entry name" value="Fibronectin type III"/>
    <property type="match status" value="1"/>
</dbReference>
<gene>
    <name evidence="4" type="ORF">GC097_14120</name>
</gene>
<accession>A0ABX1ZMV0</accession>
<dbReference type="InterPro" id="IPR003961">
    <property type="entry name" value="FN3_dom"/>
</dbReference>
<dbReference type="SUPFAM" id="SSF48208">
    <property type="entry name" value="Six-hairpin glycosidases"/>
    <property type="match status" value="1"/>
</dbReference>
<comment type="caution">
    <text evidence="4">The sequence shown here is derived from an EMBL/GenBank/DDBJ whole genome shotgun (WGS) entry which is preliminary data.</text>
</comment>
<feature type="domain" description="Dockerin" evidence="3">
    <location>
        <begin position="1709"/>
        <end position="1772"/>
    </location>
</feature>
<dbReference type="Proteomes" id="UP000618579">
    <property type="component" value="Unassembled WGS sequence"/>
</dbReference>
<evidence type="ECO:0000313" key="4">
    <source>
        <dbReference type="EMBL" id="NOV01151.1"/>
    </source>
</evidence>
<dbReference type="SUPFAM" id="SSF63446">
    <property type="entry name" value="Type I dockerin domain"/>
    <property type="match status" value="1"/>
</dbReference>
<dbReference type="CDD" id="cd14254">
    <property type="entry name" value="Dockerin_II"/>
    <property type="match status" value="1"/>
</dbReference>
<dbReference type="Gene3D" id="2.60.40.680">
    <property type="match status" value="1"/>
</dbReference>
<dbReference type="InterPro" id="IPR036439">
    <property type="entry name" value="Dockerin_dom_sf"/>
</dbReference>
<dbReference type="InterPro" id="IPR036116">
    <property type="entry name" value="FN3_sf"/>
</dbReference>
<dbReference type="InterPro" id="IPR016134">
    <property type="entry name" value="Dockerin_dom"/>
</dbReference>
<dbReference type="InterPro" id="IPR008965">
    <property type="entry name" value="CBM2/CBM3_carb-bd_dom_sf"/>
</dbReference>
<reference evidence="4 5" key="1">
    <citation type="submission" date="2019-10" db="EMBL/GenBank/DDBJ databases">
        <title>Description of Paenibacillus pedi sp. nov.</title>
        <authorList>
            <person name="Carlier A."/>
            <person name="Qi S."/>
        </authorList>
    </citation>
    <scope>NUCLEOTIDE SEQUENCE [LARGE SCALE GENOMIC DNA]</scope>
    <source>
        <strain evidence="4 5">LMG 31457</strain>
    </source>
</reference>
<organism evidence="4 5">
    <name type="scientific">Paenibacillus planticolens</name>
    <dbReference type="NCBI Taxonomy" id="2654976"/>
    <lineage>
        <taxon>Bacteria</taxon>
        <taxon>Bacillati</taxon>
        <taxon>Bacillota</taxon>
        <taxon>Bacilli</taxon>
        <taxon>Bacillales</taxon>
        <taxon>Paenibacillaceae</taxon>
        <taxon>Paenibacillus</taxon>
    </lineage>
</organism>
<name>A0ABX1ZMV0_9BACL</name>
<dbReference type="Pfam" id="PF02368">
    <property type="entry name" value="Big_2"/>
    <property type="match status" value="1"/>
</dbReference>
<dbReference type="Pfam" id="PF00404">
    <property type="entry name" value="Dockerin_1"/>
    <property type="match status" value="1"/>
</dbReference>
<evidence type="ECO:0000259" key="3">
    <source>
        <dbReference type="PROSITE" id="PS51766"/>
    </source>
</evidence>
<dbReference type="PROSITE" id="PS51766">
    <property type="entry name" value="DOCKERIN"/>
    <property type="match status" value="1"/>
</dbReference>
<feature type="coiled-coil region" evidence="1">
    <location>
        <begin position="1676"/>
        <end position="1703"/>
    </location>
</feature>
<proteinExistence type="predicted"/>
<dbReference type="Pfam" id="PF12215">
    <property type="entry name" value="Glyco_hydr_116N"/>
    <property type="match status" value="1"/>
</dbReference>
<evidence type="ECO:0000256" key="1">
    <source>
        <dbReference type="SAM" id="Coils"/>
    </source>
</evidence>
<dbReference type="InterPro" id="IPR013783">
    <property type="entry name" value="Ig-like_fold"/>
</dbReference>
<dbReference type="InterPro" id="IPR003343">
    <property type="entry name" value="Big_2"/>
</dbReference>
<dbReference type="CDD" id="cd08547">
    <property type="entry name" value="Type_II_cohesin"/>
    <property type="match status" value="1"/>
</dbReference>
<dbReference type="Gene3D" id="1.20.1270.90">
    <property type="entry name" value="AF1782-like"/>
    <property type="match status" value="1"/>
</dbReference>
<dbReference type="PANTHER" id="PTHR12654">
    <property type="entry name" value="BILE ACID BETA-GLUCOSIDASE-RELATED"/>
    <property type="match status" value="1"/>
</dbReference>
<dbReference type="Pfam" id="PF06439">
    <property type="entry name" value="3keto-disac_hyd"/>
    <property type="match status" value="1"/>
</dbReference>
<dbReference type="InterPro" id="IPR024462">
    <property type="entry name" value="GH116_N"/>
</dbReference>
<dbReference type="CDD" id="cd00063">
    <property type="entry name" value="FN3"/>
    <property type="match status" value="1"/>
</dbReference>
<evidence type="ECO:0000259" key="2">
    <source>
        <dbReference type="PROSITE" id="PS50853"/>
    </source>
</evidence>
<feature type="domain" description="Fibronectin type-III" evidence="2">
    <location>
        <begin position="479"/>
        <end position="572"/>
    </location>
</feature>
<dbReference type="Gene3D" id="1.10.1330.10">
    <property type="entry name" value="Dockerin domain"/>
    <property type="match status" value="1"/>
</dbReference>
<protein>
    <submittedName>
        <fullName evidence="4">Uncharacterized protein</fullName>
    </submittedName>
</protein>
<dbReference type="InterPro" id="IPR002105">
    <property type="entry name" value="Dockerin_1_rpt"/>
</dbReference>
<dbReference type="PROSITE" id="PS50853">
    <property type="entry name" value="FN3"/>
    <property type="match status" value="1"/>
</dbReference>
<dbReference type="InterPro" id="IPR052566">
    <property type="entry name" value="Non-lysos_glucosylceramidase"/>
</dbReference>
<keyword evidence="5" id="KW-1185">Reference proteome</keyword>
<dbReference type="Pfam" id="PF04685">
    <property type="entry name" value="DUF608"/>
    <property type="match status" value="1"/>
</dbReference>
<dbReference type="InterPro" id="IPR008928">
    <property type="entry name" value="6-hairpin_glycosidase_sf"/>
</dbReference>
<evidence type="ECO:0000313" key="5">
    <source>
        <dbReference type="Proteomes" id="UP000618579"/>
    </source>
</evidence>
<dbReference type="SUPFAM" id="SSF49384">
    <property type="entry name" value="Carbohydrate-binding domain"/>
    <property type="match status" value="1"/>
</dbReference>
<sequence length="1772" mass="188726">MRLSKKLVSLCVSCSVLFSTMGTVVLPQGVVQAAVAAAGSPSVIFTDDFNAGTLTNWSTVKGTWTNAGTAAQGVSTGDGLTLRQGVTGTDFTYEADIKLVTDKAAGHLYFKSNSTGTNTYAVTLDSSATTNVVKLLKFTNSVYAPIQSVIQPLTTGQTYHLKVVTSGSNIKITFNNAATPIIDVNDTSFTSGQFGLGTYGGTVQFDNVAAYENTQHAVIVNFSLNGNDAKARSVSTVATATGAQASTLKYQWSKNSTTPDEAAWTSFANGGMLTQSGVAGDWYLYVRFTDTAGTEQTVKSNVFHVDPSIITAGAQVGQNGSHWGFESGTLEGWNAASNPSNIPILASNVFFHNAPSTPYTKEGKFFLSTLEGNGTYGDSYNAVIVSPQVTLTRPEVSMLVGGGNGANTYVAACTVDTSQSDSCREVGKLAGNNAETMQLRTLNLSAYLGQKIFFKMVDNATGAWGHITLDDVFVNVPAAPKELNVTRNSSSNYALTWQPVTESQLSGYNVYRSTDSEKNFIKLNDGILSEASFHDKTVPADATYYYRVTAVGTDGSESSPASTLSFYRPAQDLYARGDTVTYSGAQLTAIEFPVGPIGAGGIRHFGTGERSEAWIFNSDDTFRNRTTGIVPNSFFAVRAQPEGGQPIVRALQTTAVGAFNAMKSLTFQGEYPMGRYNFQDDQMPIEITQDIFNPMIPGNMKDSAIPTAIYTMTFKNPTSNEVNVSLLASQQNAVGFDGIGSITGANKRDFSGYGSNSNTLQTGSEASQLQMNGSKGSMTLSVLGPQTGGTASWNTLDALQTAFASGSVTGSSNASSPQAGTTVDGALTSSLMLAPGETKQVKVLLSWYFPQNPARGFGGEGMQYTNWWNNAAEVDQYVTANLASLQSQTELYHDTMYSSNLPQYVLDRLTSATALLHTPTVFWAKNGFFGGWEGYGCCDNMPNHVWHYAQAHSRLWPQIGQMFDQQWLDAEKPDGLLPYRYNNDIFAFDGQTGVILSAYRDYLQSPDTSWLSTYWPKIKGAMDYVITHHDPNANGILQGGALTTLDAGSPAMNSWLGSMYLAAVNASAHLAKAAGDTASGDKYDAIYNKGKTNQESMLWNGQYYVEKAQSGGGATNFIGNGSEIDMLLGQWWSTQLGLGDIYDSEHMTLALKNLFKNNYYDNFIDFNHQYRTYVEPGDAGLVMSTWPGNDRPSNSIHYFDEVMSGFEYSAAAAMIQRGLLDEGLTVVNAASNRYDGRLRNQPYMTFGGCGIGDGSGNPFGDDECGQWYGRTLSSWSLLLALQGFTYDAPHQAIGFAPTWQPNDHKSFFTAANGYGTFSQKLDNGGQIDSINLASGTLELKTFSVSVPADTSTSGWSVSVNGQKVTDATVTLSGTTATATLPQTVTLSSGDRITIQSGNGGMGITVSGENGTVAITEKGGTLQMHAAVEPADAADKSVTWAVYGTDRASTDLAVISSSGLLTAQKDGTVKVVATLKADASVHGEVIITISGQSGVPTGPSATLTVANSVFAGQSFDQTYGLKGLTQQVFAQDLTITYDPDMLEFISADSLKDGFMIVNKAEKPGQIRLVAASVGATAANLNGDLIRFHWKAKSISQPATATLTLSNVVIADGQGVESQLNGDTRQVQIQLGFVIDKTALNAMIAEAQAKHDAAVEGTHAGQYPAGAKAALQSSIDKAKDIANDSAATQSQVDQAEAELRAALQAFNASAILPMQGDLNGDNKISIGDLAMVAANYGKTKESSEDWEQIKYADVNGDDRIDLMDLAIVALGILN</sequence>
<dbReference type="EMBL" id="WHNZ01000027">
    <property type="protein sequence ID" value="NOV01151.1"/>
    <property type="molecule type" value="Genomic_DNA"/>
</dbReference>
<dbReference type="InterPro" id="IPR018247">
    <property type="entry name" value="EF_Hand_1_Ca_BS"/>
</dbReference>
<dbReference type="Gene3D" id="1.50.10.10">
    <property type="match status" value="1"/>
</dbReference>
<dbReference type="Gene3D" id="2.60.40.1080">
    <property type="match status" value="1"/>
</dbReference>
<dbReference type="InterPro" id="IPR012341">
    <property type="entry name" value="6hp_glycosidase-like_sf"/>
</dbReference>